<reference evidence="1 2" key="1">
    <citation type="submission" date="2018-11" db="EMBL/GenBank/DDBJ databases">
        <authorList>
            <person name="Kleinhagauer T."/>
            <person name="Glaeser S.P."/>
            <person name="Spergser J."/>
            <person name="Ruckert C."/>
            <person name="Kaempfer P."/>
            <person name="Busse H.-J."/>
        </authorList>
    </citation>
    <scope>NUCLEOTIDE SEQUENCE [LARGE SCALE GENOMIC DNA]</scope>
    <source>
        <strain evidence="1 2">200CH</strain>
    </source>
</reference>
<dbReference type="AlphaFoldDB" id="A0A3G6J6F1"/>
<keyword evidence="2" id="KW-1185">Reference proteome</keyword>
<organism evidence="1 2">
    <name type="scientific">Corynebacterium choanae</name>
    <dbReference type="NCBI Taxonomy" id="1862358"/>
    <lineage>
        <taxon>Bacteria</taxon>
        <taxon>Bacillati</taxon>
        <taxon>Actinomycetota</taxon>
        <taxon>Actinomycetes</taxon>
        <taxon>Mycobacteriales</taxon>
        <taxon>Corynebacteriaceae</taxon>
        <taxon>Corynebacterium</taxon>
    </lineage>
</organism>
<dbReference type="KEGG" id="ccho:CCHOA_06410"/>
<sequence>MHSVQEIVEIAEELLTDRFGGTQRLSEPSDLGGSGNARVLRVRVAPQPFLQARSVVLKYVPRVGDRFDDAALIREVVAYQFCTSLPVDKRPGPELLAYDIDRRILVIGDAGDGDTLDVLLDTTDSKARLQVVRKLGRSLGSIHAATADREEHFTILLKRMLARYPHTSTVQQMREVTLPKAIDRGLDLLVAAGITVDDQVQQFATEAQRRLVTGQHRAFTPFDLSPDNILLTAKPQFLDYEWAGFRDATFDVACVIGGFPQFLFAHPLTDSEAEAFVDAWVDEVKTLWPNVTNRVRLRARLIAALIGWAASSVAYLYHGSMHQLVAEMEQRMQQSQADAGDIPALDAIARSTAEWDDDVLAGSLFSDMSEEGQLARKDVADTFTALARLAHRGGDPRFAAVATFAESVLARLAELDTSLADRLAEGAGTPAADTATTIGEGH</sequence>
<dbReference type="Proteomes" id="UP000269019">
    <property type="component" value="Chromosome"/>
</dbReference>
<protein>
    <recommendedName>
        <fullName evidence="3">Phosphotransferase enzyme family protein</fullName>
    </recommendedName>
</protein>
<dbReference type="SUPFAM" id="SSF56112">
    <property type="entry name" value="Protein kinase-like (PK-like)"/>
    <property type="match status" value="1"/>
</dbReference>
<accession>A0A3G6J6F1</accession>
<gene>
    <name evidence="1" type="ORF">CCHOA_06410</name>
</gene>
<evidence type="ECO:0008006" key="3">
    <source>
        <dbReference type="Google" id="ProtNLM"/>
    </source>
</evidence>
<evidence type="ECO:0000313" key="1">
    <source>
        <dbReference type="EMBL" id="AZA13681.1"/>
    </source>
</evidence>
<dbReference type="EMBL" id="CP033896">
    <property type="protein sequence ID" value="AZA13681.1"/>
    <property type="molecule type" value="Genomic_DNA"/>
</dbReference>
<evidence type="ECO:0000313" key="2">
    <source>
        <dbReference type="Proteomes" id="UP000269019"/>
    </source>
</evidence>
<dbReference type="Gene3D" id="3.90.1200.10">
    <property type="match status" value="1"/>
</dbReference>
<proteinExistence type="predicted"/>
<dbReference type="InterPro" id="IPR011009">
    <property type="entry name" value="Kinase-like_dom_sf"/>
</dbReference>
<dbReference type="RefSeq" id="WP_245992257.1">
    <property type="nucleotide sequence ID" value="NZ_CP033896.1"/>
</dbReference>
<name>A0A3G6J6F1_9CORY</name>